<dbReference type="EMBL" id="UYJE01004773">
    <property type="protein sequence ID" value="VDI31304.1"/>
    <property type="molecule type" value="Genomic_DNA"/>
</dbReference>
<dbReference type="Pfam" id="PF13873">
    <property type="entry name" value="Myb_DNA-bind_5"/>
    <property type="match status" value="1"/>
</dbReference>
<dbReference type="OrthoDB" id="6144607at2759"/>
<dbReference type="InterPro" id="IPR028002">
    <property type="entry name" value="Myb_DNA-bind_5"/>
</dbReference>
<feature type="domain" description="Myb/SANT-like DNA-binding" evidence="2">
    <location>
        <begin position="26"/>
        <end position="81"/>
    </location>
</feature>
<dbReference type="PANTHER" id="PTHR23098">
    <property type="entry name" value="AGAP001331-PA-RELATED"/>
    <property type="match status" value="1"/>
</dbReference>
<dbReference type="GO" id="GO:0005634">
    <property type="term" value="C:nucleus"/>
    <property type="evidence" value="ECO:0007669"/>
    <property type="project" value="TreeGrafter"/>
</dbReference>
<feature type="region of interest" description="Disordered" evidence="1">
    <location>
        <begin position="77"/>
        <end position="97"/>
    </location>
</feature>
<name>A0A8B6E887_MYTGA</name>
<comment type="caution">
    <text evidence="3">The sequence shown here is derived from an EMBL/GenBank/DDBJ whole genome shotgun (WGS) entry which is preliminary data.</text>
</comment>
<protein>
    <recommendedName>
        <fullName evidence="2">Myb/SANT-like DNA-binding domain-containing protein</fullName>
    </recommendedName>
</protein>
<dbReference type="Proteomes" id="UP000596742">
    <property type="component" value="Unassembled WGS sequence"/>
</dbReference>
<reference evidence="3" key="1">
    <citation type="submission" date="2018-11" db="EMBL/GenBank/DDBJ databases">
        <authorList>
            <person name="Alioto T."/>
            <person name="Alioto T."/>
        </authorList>
    </citation>
    <scope>NUCLEOTIDE SEQUENCE</scope>
</reference>
<evidence type="ECO:0000259" key="2">
    <source>
        <dbReference type="Pfam" id="PF13873"/>
    </source>
</evidence>
<accession>A0A8B6E887</accession>
<dbReference type="AlphaFoldDB" id="A0A8B6E887"/>
<keyword evidence="4" id="KW-1185">Reference proteome</keyword>
<gene>
    <name evidence="3" type="ORF">MGAL_10B088074</name>
</gene>
<evidence type="ECO:0000256" key="1">
    <source>
        <dbReference type="SAM" id="MobiDB-lite"/>
    </source>
</evidence>
<evidence type="ECO:0000313" key="4">
    <source>
        <dbReference type="Proteomes" id="UP000596742"/>
    </source>
</evidence>
<dbReference type="PANTHER" id="PTHR23098:SF16">
    <property type="entry name" value="REGULATORY PROTEIN ZESTE"/>
    <property type="match status" value="1"/>
</dbReference>
<sequence length="121" mass="13903">MELRLGIAVVSYARIYALSTIILTCDGFVKRLFNNTDTHLAKERGWQQIVEEVNAVSQVKRSKEEIKRKWTYIKSETKKKNSQHKRSLNKTGGGPVDLSNEQSVLFWEYLDQQQSMVLVAG</sequence>
<proteinExistence type="predicted"/>
<organism evidence="3 4">
    <name type="scientific">Mytilus galloprovincialis</name>
    <name type="common">Mediterranean mussel</name>
    <dbReference type="NCBI Taxonomy" id="29158"/>
    <lineage>
        <taxon>Eukaryota</taxon>
        <taxon>Metazoa</taxon>
        <taxon>Spiralia</taxon>
        <taxon>Lophotrochozoa</taxon>
        <taxon>Mollusca</taxon>
        <taxon>Bivalvia</taxon>
        <taxon>Autobranchia</taxon>
        <taxon>Pteriomorphia</taxon>
        <taxon>Mytilida</taxon>
        <taxon>Mytiloidea</taxon>
        <taxon>Mytilidae</taxon>
        <taxon>Mytilinae</taxon>
        <taxon>Mytilus</taxon>
    </lineage>
</organism>
<evidence type="ECO:0000313" key="3">
    <source>
        <dbReference type="EMBL" id="VDI31304.1"/>
    </source>
</evidence>